<organism evidence="2 3">
    <name type="scientific">Caulobacter segnis</name>
    <dbReference type="NCBI Taxonomy" id="88688"/>
    <lineage>
        <taxon>Bacteria</taxon>
        <taxon>Pseudomonadati</taxon>
        <taxon>Pseudomonadota</taxon>
        <taxon>Alphaproteobacteria</taxon>
        <taxon>Caulobacterales</taxon>
        <taxon>Caulobacteraceae</taxon>
        <taxon>Caulobacter</taxon>
    </lineage>
</organism>
<feature type="compositionally biased region" description="Basic and acidic residues" evidence="1">
    <location>
        <begin position="81"/>
        <end position="98"/>
    </location>
</feature>
<evidence type="ECO:0000256" key="1">
    <source>
        <dbReference type="SAM" id="MobiDB-lite"/>
    </source>
</evidence>
<reference evidence="2 3" key="1">
    <citation type="submission" date="2022-04" db="EMBL/GenBank/DDBJ databases">
        <title>Genome sequence of soybean root-associated Caulobacter segnis RL271.</title>
        <authorList>
            <person name="Longley R."/>
            <person name="Bonito G."/>
            <person name="Trigodet F."/>
            <person name="Crosson S."/>
            <person name="Fiebig A."/>
        </authorList>
    </citation>
    <scope>NUCLEOTIDE SEQUENCE [LARGE SCALE GENOMIC DNA]</scope>
    <source>
        <strain evidence="2 3">RL271</strain>
    </source>
</reference>
<evidence type="ECO:0000313" key="2">
    <source>
        <dbReference type="EMBL" id="USQ98051.1"/>
    </source>
</evidence>
<accession>A0ABY4ZZS9</accession>
<name>A0ABY4ZZS9_9CAUL</name>
<keyword evidence="3" id="KW-1185">Reference proteome</keyword>
<sequence>MPFLARNYPSIFVYLCLDRLRRRASRIFIDPQLSYPRSIDELARTGASACDQARPAMTLGWLEAAVALAEAVNGVPLGGEVRGRERPEGRASYERLNL</sequence>
<gene>
    <name evidence="2" type="ORF">MZV50_11140</name>
</gene>
<proteinExistence type="predicted"/>
<feature type="region of interest" description="Disordered" evidence="1">
    <location>
        <begin position="79"/>
        <end position="98"/>
    </location>
</feature>
<protein>
    <submittedName>
        <fullName evidence="2">Uncharacterized protein</fullName>
    </submittedName>
</protein>
<dbReference type="EMBL" id="CP096040">
    <property type="protein sequence ID" value="USQ98051.1"/>
    <property type="molecule type" value="Genomic_DNA"/>
</dbReference>
<evidence type="ECO:0000313" key="3">
    <source>
        <dbReference type="Proteomes" id="UP001057520"/>
    </source>
</evidence>
<dbReference type="Proteomes" id="UP001057520">
    <property type="component" value="Chromosome"/>
</dbReference>